<dbReference type="Proteomes" id="UP000324767">
    <property type="component" value="Unassembled WGS sequence"/>
</dbReference>
<gene>
    <name evidence="1" type="ORF">FRX48_07093</name>
</gene>
<dbReference type="InterPro" id="IPR036396">
    <property type="entry name" value="Cyt_P450_sf"/>
</dbReference>
<dbReference type="GO" id="GO:0016705">
    <property type="term" value="F:oxidoreductase activity, acting on paired donors, with incorporation or reduction of molecular oxygen"/>
    <property type="evidence" value="ECO:0007669"/>
    <property type="project" value="InterPro"/>
</dbReference>
<dbReference type="OrthoDB" id="1470350at2759"/>
<dbReference type="Gene3D" id="1.10.630.10">
    <property type="entry name" value="Cytochrome P450"/>
    <property type="match status" value="1"/>
</dbReference>
<reference evidence="1 2" key="1">
    <citation type="submission" date="2019-09" db="EMBL/GenBank/DDBJ databases">
        <title>The hologenome of the rock-dwelling lichen Lasallia pustulata.</title>
        <authorList>
            <person name="Greshake Tzovaras B."/>
            <person name="Segers F."/>
            <person name="Bicker A."/>
            <person name="Dal Grande F."/>
            <person name="Otte J."/>
            <person name="Hankeln T."/>
            <person name="Schmitt I."/>
            <person name="Ebersberger I."/>
        </authorList>
    </citation>
    <scope>NUCLEOTIDE SEQUENCE [LARGE SCALE GENOMIC DNA]</scope>
    <source>
        <strain evidence="1">A1-1</strain>
    </source>
</reference>
<accession>A0A5M8PIK9</accession>
<evidence type="ECO:0000313" key="1">
    <source>
        <dbReference type="EMBL" id="KAA6408750.1"/>
    </source>
</evidence>
<organism evidence="1 2">
    <name type="scientific">Lasallia pustulata</name>
    <dbReference type="NCBI Taxonomy" id="136370"/>
    <lineage>
        <taxon>Eukaryota</taxon>
        <taxon>Fungi</taxon>
        <taxon>Dikarya</taxon>
        <taxon>Ascomycota</taxon>
        <taxon>Pezizomycotina</taxon>
        <taxon>Lecanoromycetes</taxon>
        <taxon>OSLEUM clade</taxon>
        <taxon>Umbilicariomycetidae</taxon>
        <taxon>Umbilicariales</taxon>
        <taxon>Umbilicariaceae</taxon>
        <taxon>Lasallia</taxon>
    </lineage>
</organism>
<dbReference type="GO" id="GO:0020037">
    <property type="term" value="F:heme binding"/>
    <property type="evidence" value="ECO:0007669"/>
    <property type="project" value="InterPro"/>
</dbReference>
<dbReference type="AlphaFoldDB" id="A0A5M8PIK9"/>
<dbReference type="GO" id="GO:0005506">
    <property type="term" value="F:iron ion binding"/>
    <property type="evidence" value="ECO:0007669"/>
    <property type="project" value="InterPro"/>
</dbReference>
<comment type="caution">
    <text evidence="1">The sequence shown here is derived from an EMBL/GenBank/DDBJ whole genome shotgun (WGS) entry which is preliminary data.</text>
</comment>
<evidence type="ECO:0000313" key="2">
    <source>
        <dbReference type="Proteomes" id="UP000324767"/>
    </source>
</evidence>
<sequence length="124" mass="13891">MVECWQSNNLAPDSCLTTELDTLAGPIMLPQDSFLPPRALTAQGHQRAVTFRSPSATGSAGVQRGPRSCMGRHLAWAEMRLIIARLLWTINVESAGKSLKWTDLRTFFLVEKKPLELRIRTKKT</sequence>
<protein>
    <submittedName>
        <fullName evidence="1">Isotrichodermin C-15 hydroxylase</fullName>
    </submittedName>
</protein>
<dbReference type="EMBL" id="VXIT01000012">
    <property type="protein sequence ID" value="KAA6408750.1"/>
    <property type="molecule type" value="Genomic_DNA"/>
</dbReference>
<proteinExistence type="predicted"/>
<dbReference type="GO" id="GO:0004497">
    <property type="term" value="F:monooxygenase activity"/>
    <property type="evidence" value="ECO:0007669"/>
    <property type="project" value="InterPro"/>
</dbReference>
<dbReference type="SUPFAM" id="SSF48264">
    <property type="entry name" value="Cytochrome P450"/>
    <property type="match status" value="1"/>
</dbReference>
<name>A0A5M8PIK9_9LECA</name>